<evidence type="ECO:0000256" key="3">
    <source>
        <dbReference type="PIRNR" id="PIRNR001365"/>
    </source>
</evidence>
<dbReference type="Gene3D" id="3.20.20.70">
    <property type="entry name" value="Aldolase class I"/>
    <property type="match status" value="1"/>
</dbReference>
<evidence type="ECO:0000313" key="5">
    <source>
        <dbReference type="EMBL" id="SEE51910.1"/>
    </source>
</evidence>
<sequence>MVIVNNAYPDERSQLACRRSSGVVCGLIPILATPFLSDGSLDQPSLRRLVDFQLVSEVDGLAVFGMASEGFALTMAERRTILRQVLEIVGETVPVVAGVGSTSTATALEQARQATTDGARHLMVLPPFMVKPSPSQIVDFYGCLGEFAVSAGAEVMVQDAPSAAGVAMSPTLITELSKLDGVASVKVEASPTVPKVGAVVDAVGDGGFVVLGGQNAQFVLEEYARGSIGTMPACEFPDLLRPVLVDWLAGRREEAHAAFARLLPLIVHGLQPGIAWAVHKEVLVRRGLIAHATVRAPARPLDAAGVVLLEDVLTPLGWSR</sequence>
<dbReference type="SMART" id="SM01130">
    <property type="entry name" value="DHDPS"/>
    <property type="match status" value="1"/>
</dbReference>
<dbReference type="PIRSF" id="PIRSF001365">
    <property type="entry name" value="DHDPS"/>
    <property type="match status" value="1"/>
</dbReference>
<keyword evidence="2 3" id="KW-0456">Lyase</keyword>
<gene>
    <name evidence="5" type="ORF">SAMN04488561_1585</name>
</gene>
<dbReference type="GO" id="GO:0005829">
    <property type="term" value="C:cytosol"/>
    <property type="evidence" value="ECO:0007669"/>
    <property type="project" value="TreeGrafter"/>
</dbReference>
<dbReference type="CDD" id="cd00408">
    <property type="entry name" value="DHDPS-like"/>
    <property type="match status" value="1"/>
</dbReference>
<dbReference type="RefSeq" id="WP_083288535.1">
    <property type="nucleotide sequence ID" value="NZ_FNUC01000003.1"/>
</dbReference>
<reference evidence="6" key="1">
    <citation type="submission" date="2016-10" db="EMBL/GenBank/DDBJ databases">
        <authorList>
            <person name="Varghese N."/>
            <person name="Submissions S."/>
        </authorList>
    </citation>
    <scope>NUCLEOTIDE SEQUENCE [LARGE SCALE GENOMIC DNA]</scope>
    <source>
        <strain evidence="6">DSM 45237</strain>
    </source>
</reference>
<name>A0A1H5JHI5_9ACTN</name>
<organism evidence="5 6">
    <name type="scientific">Jiangella alba</name>
    <dbReference type="NCBI Taxonomy" id="561176"/>
    <lineage>
        <taxon>Bacteria</taxon>
        <taxon>Bacillati</taxon>
        <taxon>Actinomycetota</taxon>
        <taxon>Actinomycetes</taxon>
        <taxon>Jiangellales</taxon>
        <taxon>Jiangellaceae</taxon>
        <taxon>Jiangella</taxon>
    </lineage>
</organism>
<dbReference type="InterPro" id="IPR002220">
    <property type="entry name" value="DapA-like"/>
</dbReference>
<evidence type="ECO:0000256" key="1">
    <source>
        <dbReference type="ARBA" id="ARBA00007592"/>
    </source>
</evidence>
<dbReference type="GO" id="GO:0008840">
    <property type="term" value="F:4-hydroxy-tetrahydrodipicolinate synthase activity"/>
    <property type="evidence" value="ECO:0007669"/>
    <property type="project" value="TreeGrafter"/>
</dbReference>
<dbReference type="Pfam" id="PF00701">
    <property type="entry name" value="DHDPS"/>
    <property type="match status" value="1"/>
</dbReference>
<dbReference type="PRINTS" id="PR00146">
    <property type="entry name" value="DHPICSNTHASE"/>
</dbReference>
<dbReference type="STRING" id="561176.SAMN04488561_1585"/>
<evidence type="ECO:0000256" key="4">
    <source>
        <dbReference type="PIRSR" id="PIRSR001365-2"/>
    </source>
</evidence>
<dbReference type="InterPro" id="IPR013785">
    <property type="entry name" value="Aldolase_TIM"/>
</dbReference>
<dbReference type="OrthoDB" id="9778880at2"/>
<evidence type="ECO:0000256" key="2">
    <source>
        <dbReference type="ARBA" id="ARBA00023239"/>
    </source>
</evidence>
<dbReference type="Proteomes" id="UP000181980">
    <property type="component" value="Unassembled WGS sequence"/>
</dbReference>
<accession>A0A1H5JHI5</accession>
<keyword evidence="6" id="KW-1185">Reference proteome</keyword>
<dbReference type="EMBL" id="FNUC01000003">
    <property type="protein sequence ID" value="SEE51910.1"/>
    <property type="molecule type" value="Genomic_DNA"/>
</dbReference>
<dbReference type="AlphaFoldDB" id="A0A1H5JHI5"/>
<proteinExistence type="inferred from homology"/>
<dbReference type="SUPFAM" id="SSF51569">
    <property type="entry name" value="Aldolase"/>
    <property type="match status" value="1"/>
</dbReference>
<dbReference type="PANTHER" id="PTHR12128:SF66">
    <property type="entry name" value="4-HYDROXY-2-OXOGLUTARATE ALDOLASE, MITOCHONDRIAL"/>
    <property type="match status" value="1"/>
</dbReference>
<evidence type="ECO:0000313" key="6">
    <source>
        <dbReference type="Proteomes" id="UP000181980"/>
    </source>
</evidence>
<feature type="binding site" evidence="4">
    <location>
        <position position="231"/>
    </location>
    <ligand>
        <name>pyruvate</name>
        <dbReference type="ChEBI" id="CHEBI:15361"/>
    </ligand>
</feature>
<comment type="similarity">
    <text evidence="1 3">Belongs to the DapA family.</text>
</comment>
<protein>
    <submittedName>
        <fullName evidence="5">4-hydroxy-tetrahydrodipicolinate synthase</fullName>
    </submittedName>
</protein>
<dbReference type="PANTHER" id="PTHR12128">
    <property type="entry name" value="DIHYDRODIPICOLINATE SYNTHASE"/>
    <property type="match status" value="1"/>
</dbReference>